<gene>
    <name evidence="2" type="ORF">K1W69_15695</name>
</gene>
<dbReference type="Proteomes" id="UP001196509">
    <property type="component" value="Unassembled WGS sequence"/>
</dbReference>
<organism evidence="2 3">
    <name type="scientific">Flavimaribacter sediminis</name>
    <dbReference type="NCBI Taxonomy" id="2865987"/>
    <lineage>
        <taxon>Bacteria</taxon>
        <taxon>Pseudomonadati</taxon>
        <taxon>Pseudomonadota</taxon>
        <taxon>Alphaproteobacteria</taxon>
        <taxon>Hyphomicrobiales</taxon>
        <taxon>Rhizobiaceae</taxon>
        <taxon>Flavimaribacter</taxon>
    </lineage>
</organism>
<sequence>MRLIAFSMVAAIMIFQPAATVAQVSNSMTCQQAIKYYERNGRIQTNANGNATVPIYGYTPASQRSRMGCSSSGIQVRTSDKRRCTIAYKCLPRGR</sequence>
<reference evidence="2" key="1">
    <citation type="submission" date="2021-08" db="EMBL/GenBank/DDBJ databases">
        <title>Hoeflea bacterium WL0058 sp. nov., isolated from the sediment.</title>
        <authorList>
            <person name="Wang L."/>
            <person name="Zhang D."/>
        </authorList>
    </citation>
    <scope>NUCLEOTIDE SEQUENCE</scope>
    <source>
        <strain evidence="2">WL0058</strain>
    </source>
</reference>
<dbReference type="RefSeq" id="WP_220229241.1">
    <property type="nucleotide sequence ID" value="NZ_JAICBX010000002.1"/>
</dbReference>
<dbReference type="EMBL" id="JAICBX010000002">
    <property type="protein sequence ID" value="MBW8638639.1"/>
    <property type="molecule type" value="Genomic_DNA"/>
</dbReference>
<protein>
    <submittedName>
        <fullName evidence="2">Uncharacterized protein</fullName>
    </submittedName>
</protein>
<name>A0AAE2ZMD6_9HYPH</name>
<keyword evidence="1" id="KW-0732">Signal</keyword>
<dbReference type="AlphaFoldDB" id="A0AAE2ZMD6"/>
<evidence type="ECO:0000313" key="3">
    <source>
        <dbReference type="Proteomes" id="UP001196509"/>
    </source>
</evidence>
<feature type="chain" id="PRO_5041902050" evidence="1">
    <location>
        <begin position="19"/>
        <end position="95"/>
    </location>
</feature>
<keyword evidence="3" id="KW-1185">Reference proteome</keyword>
<feature type="signal peptide" evidence="1">
    <location>
        <begin position="1"/>
        <end position="18"/>
    </location>
</feature>
<accession>A0AAE2ZMD6</accession>
<comment type="caution">
    <text evidence="2">The sequence shown here is derived from an EMBL/GenBank/DDBJ whole genome shotgun (WGS) entry which is preliminary data.</text>
</comment>
<evidence type="ECO:0000313" key="2">
    <source>
        <dbReference type="EMBL" id="MBW8638639.1"/>
    </source>
</evidence>
<proteinExistence type="predicted"/>
<evidence type="ECO:0000256" key="1">
    <source>
        <dbReference type="SAM" id="SignalP"/>
    </source>
</evidence>